<dbReference type="InterPro" id="IPR030678">
    <property type="entry name" value="Peptide/Ni-bd"/>
</dbReference>
<evidence type="ECO:0000256" key="2">
    <source>
        <dbReference type="ARBA" id="ARBA00005695"/>
    </source>
</evidence>
<dbReference type="Pfam" id="PF00496">
    <property type="entry name" value="SBP_bac_5"/>
    <property type="match status" value="1"/>
</dbReference>
<dbReference type="RefSeq" id="WP_237868834.1">
    <property type="nucleotide sequence ID" value="NZ_JAKLTY010000004.1"/>
</dbReference>
<sequence>MFMFQRLLEGPGLRLCSLALILSVGLIASAGQAEELHAIAMHGKPALPADFTHMPYANPDAPKGGRLTWGILGTFDSLNPFIVKGLAVQPIRAYVVESLLARGQDEPFTLYGLLAKSVETDDERSYVTFHIDSRARFSDGKPVTAEDVLFSWQLLRDHGRPNLRQYYSKVAKAEAPDPLTVRFDLTGADDRELPLILGLMPILPKHAVDVANFEETTLSGPIASGPYRVTAVKPGASVTLTRNPDYWGRDLPVNRGLFNFDEIRLDYYREANGQFEAFKRGLYDFRVENEPLRWHDGYDFPAAKSGEVIRDTFKPGVPQPSEFLVFNTRRPVFADIRVRQALTLLFDFELVNRNYFFSLYSRVAGYFAGSELSAYARPADARERELLKPFAAQIPEDIMDGSYRLPVTDGSGRDRTTLRAALKLLSDAGYDLEGTVLRNRQTKAPFTFEMLVTTRDQERIALAFQRDLKRAGIDVSVRAVDPVQFDQRRLSYEFDMIQNRWDQSLSPGNEQYFYWGSAAADNPGTRNYMGARDPAVDAMIKALLEARDHTDFVDAVRALDRALMAGFYTIPLFNVSEQWIARWNRIEQPQATALSGYLPETWWSKGEPQASPAK</sequence>
<evidence type="ECO:0000313" key="8">
    <source>
        <dbReference type="Proteomes" id="UP001139054"/>
    </source>
</evidence>
<dbReference type="PANTHER" id="PTHR30290">
    <property type="entry name" value="PERIPLASMIC BINDING COMPONENT OF ABC TRANSPORTER"/>
    <property type="match status" value="1"/>
</dbReference>
<dbReference type="GO" id="GO:0030288">
    <property type="term" value="C:outer membrane-bounded periplasmic space"/>
    <property type="evidence" value="ECO:0007669"/>
    <property type="project" value="TreeGrafter"/>
</dbReference>
<evidence type="ECO:0000313" key="7">
    <source>
        <dbReference type="Proteomes" id="UP001139012"/>
    </source>
</evidence>
<comment type="subcellular location">
    <subcellularLocation>
        <location evidence="1">Periplasm</location>
    </subcellularLocation>
</comment>
<dbReference type="SUPFAM" id="SSF53850">
    <property type="entry name" value="Periplasmic binding protein-like II"/>
    <property type="match status" value="1"/>
</dbReference>
<dbReference type="CDD" id="cd08497">
    <property type="entry name" value="MbnE-like"/>
    <property type="match status" value="1"/>
</dbReference>
<keyword evidence="7" id="KW-1185">Reference proteome</keyword>
<dbReference type="FunFam" id="3.10.105.10:FF:000005">
    <property type="entry name" value="ABC transporter substrate-binding protein"/>
    <property type="match status" value="1"/>
</dbReference>
<dbReference type="PANTHER" id="PTHR30290:SF64">
    <property type="entry name" value="ABC TRANSPORTER PERIPLASMIC BINDING PROTEIN"/>
    <property type="match status" value="1"/>
</dbReference>
<evidence type="ECO:0000256" key="1">
    <source>
        <dbReference type="ARBA" id="ARBA00004418"/>
    </source>
</evidence>
<gene>
    <name evidence="6" type="ORF">L6637_01490</name>
    <name evidence="5" type="ORF">L6654_08405</name>
</gene>
<dbReference type="Proteomes" id="UP001139054">
    <property type="component" value="Unassembled WGS sequence"/>
</dbReference>
<organism evidence="5 8">
    <name type="scientific">Bradyrhizobium zhengyangense</name>
    <dbReference type="NCBI Taxonomy" id="2911009"/>
    <lineage>
        <taxon>Bacteria</taxon>
        <taxon>Pseudomonadati</taxon>
        <taxon>Pseudomonadota</taxon>
        <taxon>Alphaproteobacteria</taxon>
        <taxon>Hyphomicrobiales</taxon>
        <taxon>Nitrobacteraceae</taxon>
        <taxon>Bradyrhizobium</taxon>
    </lineage>
</organism>
<evidence type="ECO:0000313" key="5">
    <source>
        <dbReference type="EMBL" id="MCG2626643.1"/>
    </source>
</evidence>
<dbReference type="GO" id="GO:0042884">
    <property type="term" value="P:microcin transport"/>
    <property type="evidence" value="ECO:0007669"/>
    <property type="project" value="TreeGrafter"/>
</dbReference>
<evidence type="ECO:0000259" key="4">
    <source>
        <dbReference type="Pfam" id="PF00496"/>
    </source>
</evidence>
<dbReference type="InterPro" id="IPR000914">
    <property type="entry name" value="SBP_5_dom"/>
</dbReference>
<dbReference type="GO" id="GO:0015833">
    <property type="term" value="P:peptide transport"/>
    <property type="evidence" value="ECO:0007669"/>
    <property type="project" value="TreeGrafter"/>
</dbReference>
<accession>A0A9X1R861</accession>
<protein>
    <submittedName>
        <fullName evidence="5">Extracellular solute-binding protein</fullName>
    </submittedName>
</protein>
<comment type="caution">
    <text evidence="5">The sequence shown here is derived from an EMBL/GenBank/DDBJ whole genome shotgun (WGS) entry which is preliminary data.</text>
</comment>
<keyword evidence="3" id="KW-0732">Signal</keyword>
<name>A0A9X1R861_9BRAD</name>
<reference evidence="5" key="1">
    <citation type="submission" date="2022-01" db="EMBL/GenBank/DDBJ databases">
        <title>Genome sequnece data of strain Bradyrhizobium sp. nov.</title>
        <authorList>
            <person name="Zhang J."/>
        </authorList>
    </citation>
    <scope>NUCLEOTIDE SEQUENCE</scope>
    <source>
        <strain evidence="6">WYCCWR 12774</strain>
        <strain evidence="5">WYCCWR 13023</strain>
    </source>
</reference>
<dbReference type="InterPro" id="IPR039424">
    <property type="entry name" value="SBP_5"/>
</dbReference>
<dbReference type="Gene3D" id="3.40.190.10">
    <property type="entry name" value="Periplasmic binding protein-like II"/>
    <property type="match status" value="1"/>
</dbReference>
<dbReference type="PIRSF" id="PIRSF002741">
    <property type="entry name" value="MppA"/>
    <property type="match status" value="1"/>
</dbReference>
<comment type="similarity">
    <text evidence="2">Belongs to the bacterial solute-binding protein 5 family.</text>
</comment>
<proteinExistence type="inferred from homology"/>
<dbReference type="EMBL" id="JAKLUA010000001">
    <property type="protein sequence ID" value="MCG2665604.1"/>
    <property type="molecule type" value="Genomic_DNA"/>
</dbReference>
<dbReference type="Gene3D" id="3.10.105.10">
    <property type="entry name" value="Dipeptide-binding Protein, Domain 3"/>
    <property type="match status" value="1"/>
</dbReference>
<feature type="domain" description="Solute-binding protein family 5" evidence="4">
    <location>
        <begin position="110"/>
        <end position="519"/>
    </location>
</feature>
<evidence type="ECO:0000313" key="6">
    <source>
        <dbReference type="EMBL" id="MCG2665604.1"/>
    </source>
</evidence>
<dbReference type="Proteomes" id="UP001139012">
    <property type="component" value="Unassembled WGS sequence"/>
</dbReference>
<evidence type="ECO:0000256" key="3">
    <source>
        <dbReference type="ARBA" id="ARBA00022729"/>
    </source>
</evidence>
<dbReference type="EMBL" id="JAKLTY010000004">
    <property type="protein sequence ID" value="MCG2626643.1"/>
    <property type="molecule type" value="Genomic_DNA"/>
</dbReference>
<dbReference type="GO" id="GO:0043190">
    <property type="term" value="C:ATP-binding cassette (ABC) transporter complex"/>
    <property type="evidence" value="ECO:0007669"/>
    <property type="project" value="InterPro"/>
</dbReference>
<dbReference type="GO" id="GO:1904680">
    <property type="term" value="F:peptide transmembrane transporter activity"/>
    <property type="evidence" value="ECO:0007669"/>
    <property type="project" value="TreeGrafter"/>
</dbReference>
<dbReference type="AlphaFoldDB" id="A0A9X1R861"/>